<gene>
    <name evidence="3" type="ORF">GCM10011361_16470</name>
</gene>
<protein>
    <recommendedName>
        <fullName evidence="2">PEGA domain-containing protein</fullName>
    </recommendedName>
</protein>
<evidence type="ECO:0000313" key="4">
    <source>
        <dbReference type="Proteomes" id="UP000625780"/>
    </source>
</evidence>
<reference evidence="4" key="1">
    <citation type="journal article" date="2019" name="Int. J. Syst. Evol. Microbiol.">
        <title>The Global Catalogue of Microorganisms (GCM) 10K type strain sequencing project: providing services to taxonomists for standard genome sequencing and annotation.</title>
        <authorList>
            <consortium name="The Broad Institute Genomics Platform"/>
            <consortium name="The Broad Institute Genome Sequencing Center for Infectious Disease"/>
            <person name="Wu L."/>
            <person name="Ma J."/>
        </authorList>
    </citation>
    <scope>NUCLEOTIDE SEQUENCE [LARGE SCALE GENOMIC DNA]</scope>
    <source>
        <strain evidence="4">CGMCC 1.12606</strain>
    </source>
</reference>
<evidence type="ECO:0000256" key="1">
    <source>
        <dbReference type="SAM" id="SignalP"/>
    </source>
</evidence>
<dbReference type="Pfam" id="PF08308">
    <property type="entry name" value="PEGA"/>
    <property type="match status" value="1"/>
</dbReference>
<accession>A0ABQ1QXW1</accession>
<dbReference type="Proteomes" id="UP000625780">
    <property type="component" value="Unassembled WGS sequence"/>
</dbReference>
<feature type="chain" id="PRO_5046969273" description="PEGA domain-containing protein" evidence="1">
    <location>
        <begin position="21"/>
        <end position="126"/>
    </location>
</feature>
<evidence type="ECO:0000259" key="2">
    <source>
        <dbReference type="Pfam" id="PF08308"/>
    </source>
</evidence>
<dbReference type="RefSeq" id="WP_188370198.1">
    <property type="nucleotide sequence ID" value="NZ_BMFH01000001.1"/>
</dbReference>
<feature type="signal peptide" evidence="1">
    <location>
        <begin position="1"/>
        <end position="20"/>
    </location>
</feature>
<keyword evidence="4" id="KW-1185">Reference proteome</keyword>
<organism evidence="3 4">
    <name type="scientific">Muriicola marianensis</name>
    <dbReference type="NCBI Taxonomy" id="1324801"/>
    <lineage>
        <taxon>Bacteria</taxon>
        <taxon>Pseudomonadati</taxon>
        <taxon>Bacteroidota</taxon>
        <taxon>Flavobacteriia</taxon>
        <taxon>Flavobacteriales</taxon>
        <taxon>Flavobacteriaceae</taxon>
        <taxon>Muriicola</taxon>
    </lineage>
</organism>
<dbReference type="InterPro" id="IPR013229">
    <property type="entry name" value="PEGA"/>
</dbReference>
<comment type="caution">
    <text evidence="3">The sequence shown here is derived from an EMBL/GenBank/DDBJ whole genome shotgun (WGS) entry which is preliminary data.</text>
</comment>
<dbReference type="EMBL" id="BMFH01000001">
    <property type="protein sequence ID" value="GGD50502.1"/>
    <property type="molecule type" value="Genomic_DNA"/>
</dbReference>
<evidence type="ECO:0000313" key="3">
    <source>
        <dbReference type="EMBL" id="GGD50502.1"/>
    </source>
</evidence>
<dbReference type="PROSITE" id="PS51257">
    <property type="entry name" value="PROKAR_LIPOPROTEIN"/>
    <property type="match status" value="1"/>
</dbReference>
<keyword evidence="1" id="KW-0732">Signal</keyword>
<proteinExistence type="predicted"/>
<feature type="domain" description="PEGA" evidence="2">
    <location>
        <begin position="30"/>
        <end position="82"/>
    </location>
</feature>
<name>A0ABQ1QXW1_9FLAO</name>
<sequence>MKKILFISVALITLCGISSCATLFGKKTHALAVSSDPRGAEVYVNGFKMGVTPVELNLKADKSYTIEYRKEGYESVTRVVNTKVGAGWIILDVLGGLIPVIVDAATGNWNKLDQDAVNAALIEQNK</sequence>